<dbReference type="SUPFAM" id="SSF52172">
    <property type="entry name" value="CheY-like"/>
    <property type="match status" value="1"/>
</dbReference>
<proteinExistence type="predicted"/>
<protein>
    <submittedName>
        <fullName evidence="7">Two-component SAPR family response regulator</fullName>
    </submittedName>
</protein>
<evidence type="ECO:0000256" key="2">
    <source>
        <dbReference type="ARBA" id="ARBA00023015"/>
    </source>
</evidence>
<comment type="caution">
    <text evidence="7">The sequence shown here is derived from an EMBL/GenBank/DDBJ whole genome shotgun (WGS) entry which is preliminary data.</text>
</comment>
<evidence type="ECO:0000256" key="5">
    <source>
        <dbReference type="PROSITE-ProRule" id="PRU00169"/>
    </source>
</evidence>
<evidence type="ECO:0000256" key="3">
    <source>
        <dbReference type="ARBA" id="ARBA00023125"/>
    </source>
</evidence>
<feature type="domain" description="Response regulatory" evidence="6">
    <location>
        <begin position="2"/>
        <end position="116"/>
    </location>
</feature>
<dbReference type="PANTHER" id="PTHR35807">
    <property type="entry name" value="TRANSCRIPTIONAL REGULATOR REDD-RELATED"/>
    <property type="match status" value="1"/>
</dbReference>
<keyword evidence="4" id="KW-0804">Transcription</keyword>
<keyword evidence="8" id="KW-1185">Reference proteome</keyword>
<dbReference type="Pfam" id="PF03704">
    <property type="entry name" value="BTAD"/>
    <property type="match status" value="1"/>
</dbReference>
<feature type="modified residue" description="4-aspartylphosphate" evidence="5">
    <location>
        <position position="53"/>
    </location>
</feature>
<dbReference type="InterPro" id="IPR001789">
    <property type="entry name" value="Sig_transdc_resp-reg_receiver"/>
</dbReference>
<dbReference type="Gene3D" id="3.40.50.2300">
    <property type="match status" value="1"/>
</dbReference>
<evidence type="ECO:0000313" key="7">
    <source>
        <dbReference type="EMBL" id="MBP1994907.1"/>
    </source>
</evidence>
<dbReference type="InterPro" id="IPR036388">
    <property type="entry name" value="WH-like_DNA-bd_sf"/>
</dbReference>
<dbReference type="SUPFAM" id="SSF48452">
    <property type="entry name" value="TPR-like"/>
    <property type="match status" value="1"/>
</dbReference>
<name>A0ABS4J4Z5_9BACL</name>
<keyword evidence="1" id="KW-0902">Two-component regulatory system</keyword>
<dbReference type="PANTHER" id="PTHR35807:SF1">
    <property type="entry name" value="TRANSCRIPTIONAL REGULATOR REDD"/>
    <property type="match status" value="1"/>
</dbReference>
<dbReference type="SMART" id="SM00448">
    <property type="entry name" value="REC"/>
    <property type="match status" value="1"/>
</dbReference>
<dbReference type="Gene3D" id="1.25.40.10">
    <property type="entry name" value="Tetratricopeptide repeat domain"/>
    <property type="match status" value="1"/>
</dbReference>
<dbReference type="InterPro" id="IPR016032">
    <property type="entry name" value="Sig_transdc_resp-reg_C-effctor"/>
</dbReference>
<keyword evidence="2" id="KW-0805">Transcription regulation</keyword>
<keyword evidence="5" id="KW-0597">Phosphoprotein</keyword>
<organism evidence="7 8">
    <name type="scientific">Paenibacillus eucommiae</name>
    <dbReference type="NCBI Taxonomy" id="1355755"/>
    <lineage>
        <taxon>Bacteria</taxon>
        <taxon>Bacillati</taxon>
        <taxon>Bacillota</taxon>
        <taxon>Bacilli</taxon>
        <taxon>Bacillales</taxon>
        <taxon>Paenibacillaceae</taxon>
        <taxon>Paenibacillus</taxon>
    </lineage>
</organism>
<dbReference type="PROSITE" id="PS50110">
    <property type="entry name" value="RESPONSE_REGULATORY"/>
    <property type="match status" value="1"/>
</dbReference>
<dbReference type="InterPro" id="IPR011990">
    <property type="entry name" value="TPR-like_helical_dom_sf"/>
</dbReference>
<dbReference type="SMART" id="SM01043">
    <property type="entry name" value="BTAD"/>
    <property type="match status" value="1"/>
</dbReference>
<sequence length="377" mass="44374">MNIILIDDEEPALVHLERLLKTDGRVQIAGKYTSAQEGLDHLARERVDIVFLDIGMPEMNGIEAGERIQQIDSSIRIVYITAYSNYAIEAFELHALDYLLKPVDTARMTKTLDRIEEYAKLSDKGLKENREEVVAVRCFKRLELVGDPGSREKLKWRTMKAQELFAYLLHLGGQRVNKDRLIETLWPDAEQDKAVTYLHHSVSRVRKLLKEWGGLVTIEYADDSYGLYQEAILTDVQLFERELSQQPYNFRDKWNHYEQILLLYRGDYLEDHDYEWAKPRRSALLERYLHLVTAMARHEMEDGRERSAAKRLLEAQERDPYSEEVCRLLLTAYSMLNDYTAIQRSFESFTELLQRELGVEPDNRTKEVYEELMKRRM</sequence>
<evidence type="ECO:0000313" key="8">
    <source>
        <dbReference type="Proteomes" id="UP001519287"/>
    </source>
</evidence>
<evidence type="ECO:0000259" key="6">
    <source>
        <dbReference type="PROSITE" id="PS50110"/>
    </source>
</evidence>
<gene>
    <name evidence="7" type="ORF">J2Z66_006548</name>
</gene>
<dbReference type="Proteomes" id="UP001519287">
    <property type="component" value="Unassembled WGS sequence"/>
</dbReference>
<dbReference type="InterPro" id="IPR051677">
    <property type="entry name" value="AfsR-DnrI-RedD_regulator"/>
</dbReference>
<dbReference type="RefSeq" id="WP_209976733.1">
    <property type="nucleotide sequence ID" value="NZ_JAGGLB010000029.1"/>
</dbReference>
<dbReference type="InterPro" id="IPR005158">
    <property type="entry name" value="BTAD"/>
</dbReference>
<dbReference type="EMBL" id="JAGGLB010000029">
    <property type="protein sequence ID" value="MBP1994907.1"/>
    <property type="molecule type" value="Genomic_DNA"/>
</dbReference>
<dbReference type="SUPFAM" id="SSF46894">
    <property type="entry name" value="C-terminal effector domain of the bipartite response regulators"/>
    <property type="match status" value="1"/>
</dbReference>
<accession>A0ABS4J4Z5</accession>
<reference evidence="7 8" key="1">
    <citation type="submission" date="2021-03" db="EMBL/GenBank/DDBJ databases">
        <title>Genomic Encyclopedia of Type Strains, Phase IV (KMG-IV): sequencing the most valuable type-strain genomes for metagenomic binning, comparative biology and taxonomic classification.</title>
        <authorList>
            <person name="Goeker M."/>
        </authorList>
    </citation>
    <scope>NUCLEOTIDE SEQUENCE [LARGE SCALE GENOMIC DNA]</scope>
    <source>
        <strain evidence="7 8">DSM 26048</strain>
    </source>
</reference>
<keyword evidence="3" id="KW-0238">DNA-binding</keyword>
<evidence type="ECO:0000256" key="1">
    <source>
        <dbReference type="ARBA" id="ARBA00023012"/>
    </source>
</evidence>
<dbReference type="Gene3D" id="1.10.10.10">
    <property type="entry name" value="Winged helix-like DNA-binding domain superfamily/Winged helix DNA-binding domain"/>
    <property type="match status" value="1"/>
</dbReference>
<dbReference type="Pfam" id="PF00072">
    <property type="entry name" value="Response_reg"/>
    <property type="match status" value="1"/>
</dbReference>
<evidence type="ECO:0000256" key="4">
    <source>
        <dbReference type="ARBA" id="ARBA00023163"/>
    </source>
</evidence>
<dbReference type="InterPro" id="IPR011006">
    <property type="entry name" value="CheY-like_superfamily"/>
</dbReference>